<comment type="caution">
    <text evidence="3">The sequence shown here is derived from an EMBL/GenBank/DDBJ whole genome shotgun (WGS) entry which is preliminary data.</text>
</comment>
<evidence type="ECO:0000256" key="1">
    <source>
        <dbReference type="ARBA" id="ARBA00005953"/>
    </source>
</evidence>
<dbReference type="Pfam" id="PF13279">
    <property type="entry name" value="4HBT_2"/>
    <property type="match status" value="1"/>
</dbReference>
<dbReference type="RefSeq" id="WP_147555274.1">
    <property type="nucleotide sequence ID" value="NZ_VOWJ01000016.1"/>
</dbReference>
<dbReference type="InterPro" id="IPR050563">
    <property type="entry name" value="4-hydroxybenzoyl-CoA_TE"/>
</dbReference>
<dbReference type="Gene3D" id="3.10.129.10">
    <property type="entry name" value="Hotdog Thioesterase"/>
    <property type="match status" value="1"/>
</dbReference>
<dbReference type="PIRSF" id="PIRSF003230">
    <property type="entry name" value="YbgC"/>
    <property type="match status" value="1"/>
</dbReference>
<gene>
    <name evidence="3" type="ORF">FPD38_02785</name>
</gene>
<dbReference type="CDD" id="cd00586">
    <property type="entry name" value="4HBT"/>
    <property type="match status" value="1"/>
</dbReference>
<dbReference type="InterPro" id="IPR008272">
    <property type="entry name" value="HB-CoA_thioesterase_AS"/>
</dbReference>
<keyword evidence="2 3" id="KW-0378">Hydrolase</keyword>
<dbReference type="EC" id="3.1.2.-" evidence="3"/>
<accession>A0A5C7E2X5</accession>
<proteinExistence type="inferred from homology"/>
<dbReference type="SUPFAM" id="SSF54637">
    <property type="entry name" value="Thioesterase/thiol ester dehydrase-isomerase"/>
    <property type="match status" value="1"/>
</dbReference>
<reference evidence="3 4" key="1">
    <citation type="submission" date="2019-07" db="EMBL/GenBank/DDBJ databases">
        <title>Rapid identification of Enteric Bacteria from Whole Genome Sequences (WGS) using Average Nucleotide Identity (ANI).</title>
        <authorList>
            <person name="Lane C."/>
        </authorList>
    </citation>
    <scope>NUCLEOTIDE SEQUENCE [LARGE SCALE GENOMIC DNA]</scope>
    <source>
        <strain evidence="3 4">2016D-0084</strain>
    </source>
</reference>
<dbReference type="GO" id="GO:0047617">
    <property type="term" value="F:fatty acyl-CoA hydrolase activity"/>
    <property type="evidence" value="ECO:0007669"/>
    <property type="project" value="TreeGrafter"/>
</dbReference>
<evidence type="ECO:0000313" key="3">
    <source>
        <dbReference type="EMBL" id="TXE89004.1"/>
    </source>
</evidence>
<dbReference type="PROSITE" id="PS01328">
    <property type="entry name" value="4HBCOA_THIOESTERASE"/>
    <property type="match status" value="1"/>
</dbReference>
<dbReference type="PANTHER" id="PTHR31793">
    <property type="entry name" value="4-HYDROXYBENZOYL-COA THIOESTERASE FAMILY MEMBER"/>
    <property type="match status" value="1"/>
</dbReference>
<dbReference type="EMBL" id="VOWJ01000016">
    <property type="protein sequence ID" value="TXE89004.1"/>
    <property type="molecule type" value="Genomic_DNA"/>
</dbReference>
<evidence type="ECO:0000256" key="2">
    <source>
        <dbReference type="ARBA" id="ARBA00022801"/>
    </source>
</evidence>
<protein>
    <submittedName>
        <fullName evidence="3">YbgC/FadM family acyl-CoA thioesterase</fullName>
        <ecNumber evidence="3">3.1.2.-</ecNumber>
    </submittedName>
</protein>
<dbReference type="AlphaFoldDB" id="A0A5C7E2X5"/>
<dbReference type="InterPro" id="IPR029069">
    <property type="entry name" value="HotDog_dom_sf"/>
</dbReference>
<evidence type="ECO:0000313" key="4">
    <source>
        <dbReference type="Proteomes" id="UP000321629"/>
    </source>
</evidence>
<dbReference type="InterPro" id="IPR006684">
    <property type="entry name" value="YbgC/YbaW"/>
</dbReference>
<dbReference type="Proteomes" id="UP000321629">
    <property type="component" value="Unassembled WGS sequence"/>
</dbReference>
<name>A0A5C7E2X5_9BACT</name>
<organism evidence="3 4">
    <name type="scientific">Campylobacter volucris</name>
    <dbReference type="NCBI Taxonomy" id="1031542"/>
    <lineage>
        <taxon>Bacteria</taxon>
        <taxon>Pseudomonadati</taxon>
        <taxon>Campylobacterota</taxon>
        <taxon>Epsilonproteobacteria</taxon>
        <taxon>Campylobacterales</taxon>
        <taxon>Campylobacteraceae</taxon>
        <taxon>Campylobacter</taxon>
    </lineage>
</organism>
<dbReference type="PANTHER" id="PTHR31793:SF37">
    <property type="entry name" value="ACYL-COA THIOESTER HYDROLASE YBGC"/>
    <property type="match status" value="1"/>
</dbReference>
<comment type="similarity">
    <text evidence="1">Belongs to the 4-hydroxybenzoyl-CoA thioesterase family.</text>
</comment>
<sequence length="126" mass="14683">MKIRIYYEDTDAGGVVYHSNYLKFCERARSEIFFQNDTQIFDKDLGHFLLTKANCNFLKSAFLGDILEVKTHLVKLKKASMIIKQEIYKNEDKIFEAEFTLAFIKAGKVAPIEDKFIKILTTFIKD</sequence>
<dbReference type="NCBIfam" id="TIGR00051">
    <property type="entry name" value="YbgC/FadM family acyl-CoA thioesterase"/>
    <property type="match status" value="1"/>
</dbReference>